<protein>
    <submittedName>
        <fullName evidence="3">PAP2 family protein</fullName>
    </submittedName>
</protein>
<dbReference type="InterPro" id="IPR036938">
    <property type="entry name" value="PAP2/HPO_sf"/>
</dbReference>
<evidence type="ECO:0000313" key="3">
    <source>
        <dbReference type="EMBL" id="TVM17666.1"/>
    </source>
</evidence>
<feature type="transmembrane region" description="Helical" evidence="1">
    <location>
        <begin position="92"/>
        <end position="110"/>
    </location>
</feature>
<sequence>MSAPARVHNRGGSVEQTTEWVMGLGLLAVVFVLHVFVWRIYKLCRRHLPWLFRFGRHGRIGRLVDRADGLLGKWPPLQRFVHARFDTSEPTGLPLTIAVLAAIYLALLLGDTVEELFEADELLALDRWVQNLFQNVRSGWVVSLFTWFTRFGDSQALVAVAAVATGFLWALGRGFAVLPLWVVVLGANATTWIGKYAVARTRPEFVTEITAATPSFPSGHATGAMALYGFVAFLVARELTEPRQRFEVGFWSSVLILMVGASRIVLSVHFLSDVLAGFLVGGVWILVGFALYEYRRLDRRGDGARRADHASGKRSACS</sequence>
<comment type="caution">
    <text evidence="3">The sequence shown here is derived from an EMBL/GenBank/DDBJ whole genome shotgun (WGS) entry which is preliminary data.</text>
</comment>
<dbReference type="Gene3D" id="1.20.144.10">
    <property type="entry name" value="Phosphatidic acid phosphatase type 2/haloperoxidase"/>
    <property type="match status" value="1"/>
</dbReference>
<dbReference type="AlphaFoldDB" id="A0A7M3MF73"/>
<dbReference type="SMART" id="SM00014">
    <property type="entry name" value="acidPPc"/>
    <property type="match status" value="1"/>
</dbReference>
<dbReference type="Pfam" id="PF01569">
    <property type="entry name" value="PAP2"/>
    <property type="match status" value="1"/>
</dbReference>
<feature type="transmembrane region" description="Helical" evidence="1">
    <location>
        <begin position="20"/>
        <end position="41"/>
    </location>
</feature>
<feature type="transmembrane region" description="Helical" evidence="1">
    <location>
        <begin position="154"/>
        <end position="171"/>
    </location>
</feature>
<accession>A0A7M3MF73</accession>
<feature type="transmembrane region" description="Helical" evidence="1">
    <location>
        <begin position="218"/>
        <end position="236"/>
    </location>
</feature>
<proteinExistence type="predicted"/>
<feature type="transmembrane region" description="Helical" evidence="1">
    <location>
        <begin position="274"/>
        <end position="292"/>
    </location>
</feature>
<dbReference type="EMBL" id="QMIE01000006">
    <property type="protein sequence ID" value="TVM17666.1"/>
    <property type="molecule type" value="Genomic_DNA"/>
</dbReference>
<organism evidence="3 4">
    <name type="scientific">Oceanidesulfovibrio indonesiensis</name>
    <dbReference type="NCBI Taxonomy" id="54767"/>
    <lineage>
        <taxon>Bacteria</taxon>
        <taxon>Pseudomonadati</taxon>
        <taxon>Thermodesulfobacteriota</taxon>
        <taxon>Desulfovibrionia</taxon>
        <taxon>Desulfovibrionales</taxon>
        <taxon>Desulfovibrionaceae</taxon>
        <taxon>Oceanidesulfovibrio</taxon>
    </lineage>
</organism>
<dbReference type="Proteomes" id="UP000448292">
    <property type="component" value="Unassembled WGS sequence"/>
</dbReference>
<keyword evidence="1" id="KW-0812">Transmembrane</keyword>
<gene>
    <name evidence="3" type="ORF">DPQ33_08480</name>
</gene>
<dbReference type="OrthoDB" id="9801622at2"/>
<reference evidence="3 4" key="1">
    <citation type="submission" date="2018-06" db="EMBL/GenBank/DDBJ databases">
        <title>Complete genome of Desulfovibrio indonesiensis P37SLT.</title>
        <authorList>
            <person name="Crispim J.S."/>
            <person name="Vidigal P.M.P."/>
            <person name="Silva L.C.F."/>
            <person name="Laguardia C.N."/>
            <person name="Araujo L.C."/>
            <person name="Dias R.S."/>
            <person name="Sousa M.P."/>
            <person name="Paula S.O."/>
            <person name="Silva C."/>
        </authorList>
    </citation>
    <scope>NUCLEOTIDE SEQUENCE [LARGE SCALE GENOMIC DNA]</scope>
    <source>
        <strain evidence="3 4">P37SLT</strain>
    </source>
</reference>
<evidence type="ECO:0000313" key="4">
    <source>
        <dbReference type="Proteomes" id="UP000448292"/>
    </source>
</evidence>
<dbReference type="PANTHER" id="PTHR14969:SF13">
    <property type="entry name" value="AT30094P"/>
    <property type="match status" value="1"/>
</dbReference>
<keyword evidence="1" id="KW-1133">Transmembrane helix</keyword>
<feature type="transmembrane region" description="Helical" evidence="1">
    <location>
        <begin position="248"/>
        <end position="268"/>
    </location>
</feature>
<feature type="transmembrane region" description="Helical" evidence="1">
    <location>
        <begin position="178"/>
        <end position="198"/>
    </location>
</feature>
<feature type="domain" description="Phosphatidic acid phosphatase type 2/haloperoxidase" evidence="2">
    <location>
        <begin position="178"/>
        <end position="289"/>
    </location>
</feature>
<keyword evidence="4" id="KW-1185">Reference proteome</keyword>
<dbReference type="SUPFAM" id="SSF48317">
    <property type="entry name" value="Acid phosphatase/Vanadium-dependent haloperoxidase"/>
    <property type="match status" value="1"/>
</dbReference>
<dbReference type="CDD" id="cd03392">
    <property type="entry name" value="PAP2_like_2"/>
    <property type="match status" value="1"/>
</dbReference>
<name>A0A7M3MF73_9BACT</name>
<dbReference type="PANTHER" id="PTHR14969">
    <property type="entry name" value="SPHINGOSINE-1-PHOSPHATE PHOSPHOHYDROLASE"/>
    <property type="match status" value="1"/>
</dbReference>
<dbReference type="InterPro" id="IPR000326">
    <property type="entry name" value="PAP2/HPO"/>
</dbReference>
<evidence type="ECO:0000256" key="1">
    <source>
        <dbReference type="SAM" id="Phobius"/>
    </source>
</evidence>
<evidence type="ECO:0000259" key="2">
    <source>
        <dbReference type="SMART" id="SM00014"/>
    </source>
</evidence>
<keyword evidence="1" id="KW-0472">Membrane</keyword>